<dbReference type="Proteomes" id="UP001056649">
    <property type="component" value="Chromosome"/>
</dbReference>
<dbReference type="RefSeq" id="WP_040820279.1">
    <property type="nucleotide sequence ID" value="NZ_CP090569.1"/>
</dbReference>
<evidence type="ECO:0000256" key="1">
    <source>
        <dbReference type="SAM" id="Coils"/>
    </source>
</evidence>
<gene>
    <name evidence="2" type="ORF">L0Y14_09515</name>
</gene>
<proteinExistence type="predicted"/>
<keyword evidence="3" id="KW-1185">Reference proteome</keyword>
<dbReference type="AlphaFoldDB" id="A0A9J6ZUQ3"/>
<keyword evidence="1" id="KW-0175">Coiled coil</keyword>
<dbReference type="KEGG" id="eps:L0Y14_09515"/>
<sequence>MTIPDSVLEEIRARAKESWPDDKDMREYSVKEEIDGYRQFQSIDFTGITEKQKEQIIESAQEMYEGWDEVASEIEDEIEALKELKEYEHPNIAKELLNQWRKEAEEENERYFRLQLEEIEKRVRQHESIKNTRREIDPLKQILIELEDIVGNECYNGNIQNYSSWGELESEGRSFRYPVKFFDGKKEHKKWNVTKDIPSEELITGYYPFGANELNIYRALHKVLKHLEKNYGFKLPKT</sequence>
<reference evidence="2" key="1">
    <citation type="journal article" date="2022" name="Mol. Ecol. Resour.">
        <title>The complete and closed genome of the facultative generalist Candidatus Endoriftia persephone from deep-sea hydrothermal vents.</title>
        <authorList>
            <person name="de Oliveira A.L."/>
            <person name="Srivastava A."/>
            <person name="Espada-Hinojosa S."/>
            <person name="Bright M."/>
        </authorList>
    </citation>
    <scope>NUCLEOTIDE SEQUENCE</scope>
    <source>
        <strain evidence="2">Tica-EPR-9o50.N</strain>
    </source>
</reference>
<evidence type="ECO:0000313" key="3">
    <source>
        <dbReference type="Proteomes" id="UP001056649"/>
    </source>
</evidence>
<protein>
    <submittedName>
        <fullName evidence="2">DUF3450 domain-containing protein</fullName>
    </submittedName>
</protein>
<feature type="coiled-coil region" evidence="1">
    <location>
        <begin position="57"/>
        <end position="117"/>
    </location>
</feature>
<organism evidence="2 3">
    <name type="scientific">Candidatus Endoriftia persephonae</name>
    <dbReference type="NCBI Taxonomy" id="393765"/>
    <lineage>
        <taxon>Bacteria</taxon>
        <taxon>Pseudomonadati</taxon>
        <taxon>Pseudomonadota</taxon>
        <taxon>Gammaproteobacteria</taxon>
        <taxon>Chromatiales</taxon>
        <taxon>Sedimenticolaceae</taxon>
        <taxon>Candidatus Endoriftia</taxon>
    </lineage>
</organism>
<evidence type="ECO:0000313" key="2">
    <source>
        <dbReference type="EMBL" id="USF86383.1"/>
    </source>
</evidence>
<dbReference type="EMBL" id="CP090569">
    <property type="protein sequence ID" value="USF86383.1"/>
    <property type="molecule type" value="Genomic_DNA"/>
</dbReference>
<accession>A0A9J6ZUQ3</accession>
<name>A0A9J6ZUQ3_9GAMM</name>